<evidence type="ECO:0000256" key="2">
    <source>
        <dbReference type="SAM" id="SignalP"/>
    </source>
</evidence>
<reference evidence="3 4" key="1">
    <citation type="submission" date="2016-04" db="EMBL/GenBank/DDBJ databases">
        <title>Draft genome sequence of freshwater magnetotactic bacteria Magnetospirillum marisnigri SP-1 and Magnetospirillum moscoviense BB-1.</title>
        <authorList>
            <person name="Koziaeva V."/>
            <person name="Dziuba M.V."/>
            <person name="Ivanov T.M."/>
            <person name="Kuznetsov B."/>
            <person name="Grouzdev D.S."/>
        </authorList>
    </citation>
    <scope>NUCLEOTIDE SEQUENCE [LARGE SCALE GENOMIC DNA]</scope>
    <source>
        <strain evidence="3 4">BB-1</strain>
    </source>
</reference>
<dbReference type="AlphaFoldDB" id="A0A178MGR6"/>
<keyword evidence="2" id="KW-0732">Signal</keyword>
<sequence length="110" mass="11010">MIRIGALALVVGVVALLASGPAQAGQADHAHHADHADHAQTKGDDMPAAKDSGPHHGGSCHCISAACTAALPVGAIELTVSVALYQPEAIPVALPPAQRLADPPAKPPRT</sequence>
<proteinExistence type="predicted"/>
<feature type="chain" id="PRO_5008091933" description="Cobalt transporter" evidence="2">
    <location>
        <begin position="25"/>
        <end position="110"/>
    </location>
</feature>
<feature type="compositionally biased region" description="Basic and acidic residues" evidence="1">
    <location>
        <begin position="28"/>
        <end position="54"/>
    </location>
</feature>
<dbReference type="EMBL" id="LWQU01000163">
    <property type="protein sequence ID" value="OAN47856.1"/>
    <property type="molecule type" value="Genomic_DNA"/>
</dbReference>
<name>A0A178MGR6_9PROT</name>
<evidence type="ECO:0000256" key="1">
    <source>
        <dbReference type="SAM" id="MobiDB-lite"/>
    </source>
</evidence>
<evidence type="ECO:0008006" key="5">
    <source>
        <dbReference type="Google" id="ProtNLM"/>
    </source>
</evidence>
<organism evidence="3 4">
    <name type="scientific">Magnetospirillum moscoviense</name>
    <dbReference type="NCBI Taxonomy" id="1437059"/>
    <lineage>
        <taxon>Bacteria</taxon>
        <taxon>Pseudomonadati</taxon>
        <taxon>Pseudomonadota</taxon>
        <taxon>Alphaproteobacteria</taxon>
        <taxon>Rhodospirillales</taxon>
        <taxon>Rhodospirillaceae</taxon>
        <taxon>Magnetospirillum</taxon>
    </lineage>
</organism>
<accession>A0A178MGR6</accession>
<gene>
    <name evidence="3" type="ORF">A6A05_03250</name>
</gene>
<evidence type="ECO:0000313" key="3">
    <source>
        <dbReference type="EMBL" id="OAN47856.1"/>
    </source>
</evidence>
<keyword evidence="4" id="KW-1185">Reference proteome</keyword>
<evidence type="ECO:0000313" key="4">
    <source>
        <dbReference type="Proteomes" id="UP000078543"/>
    </source>
</evidence>
<comment type="caution">
    <text evidence="3">The sequence shown here is derived from an EMBL/GenBank/DDBJ whole genome shotgun (WGS) entry which is preliminary data.</text>
</comment>
<dbReference type="STRING" id="1437059.A6A05_03250"/>
<dbReference type="Proteomes" id="UP000078543">
    <property type="component" value="Unassembled WGS sequence"/>
</dbReference>
<feature type="signal peptide" evidence="2">
    <location>
        <begin position="1"/>
        <end position="24"/>
    </location>
</feature>
<feature type="region of interest" description="Disordered" evidence="1">
    <location>
        <begin position="23"/>
        <end position="58"/>
    </location>
</feature>
<protein>
    <recommendedName>
        <fullName evidence="5">Cobalt transporter</fullName>
    </recommendedName>
</protein>